<feature type="transmembrane region" description="Helical" evidence="7">
    <location>
        <begin position="449"/>
        <end position="469"/>
    </location>
</feature>
<accession>K2R779</accession>
<evidence type="ECO:0000256" key="7">
    <source>
        <dbReference type="SAM" id="Phobius"/>
    </source>
</evidence>
<dbReference type="Pfam" id="PF02733">
    <property type="entry name" value="Dak1"/>
    <property type="match status" value="1"/>
</dbReference>
<protein>
    <submittedName>
        <fullName evidence="9">Dak kinase</fullName>
    </submittedName>
</protein>
<dbReference type="PROSITE" id="PS51481">
    <property type="entry name" value="DHAK"/>
    <property type="match status" value="1"/>
</dbReference>
<feature type="domain" description="DhaK" evidence="8">
    <location>
        <begin position="702"/>
        <end position="1064"/>
    </location>
</feature>
<feature type="transmembrane region" description="Helical" evidence="7">
    <location>
        <begin position="624"/>
        <end position="644"/>
    </location>
</feature>
<keyword evidence="3" id="KW-0813">Transport</keyword>
<dbReference type="EMBL" id="AHHD01000526">
    <property type="protein sequence ID" value="EKG10113.1"/>
    <property type="molecule type" value="Genomic_DNA"/>
</dbReference>
<dbReference type="GO" id="GO:0000324">
    <property type="term" value="C:fungal-type vacuole"/>
    <property type="evidence" value="ECO:0007669"/>
    <property type="project" value="TreeGrafter"/>
</dbReference>
<comment type="caution">
    <text evidence="9">The sequence shown here is derived from an EMBL/GenBank/DDBJ whole genome shotgun (WGS) entry which is preliminary data.</text>
</comment>
<evidence type="ECO:0000256" key="3">
    <source>
        <dbReference type="ARBA" id="ARBA00022448"/>
    </source>
</evidence>
<dbReference type="AlphaFoldDB" id="K2R779"/>
<feature type="transmembrane region" description="Helical" evidence="7">
    <location>
        <begin position="296"/>
        <end position="315"/>
    </location>
</feature>
<organism evidence="9 10">
    <name type="scientific">Macrophomina phaseolina (strain MS6)</name>
    <name type="common">Charcoal rot fungus</name>
    <dbReference type="NCBI Taxonomy" id="1126212"/>
    <lineage>
        <taxon>Eukaryota</taxon>
        <taxon>Fungi</taxon>
        <taxon>Dikarya</taxon>
        <taxon>Ascomycota</taxon>
        <taxon>Pezizomycotina</taxon>
        <taxon>Dothideomycetes</taxon>
        <taxon>Dothideomycetes incertae sedis</taxon>
        <taxon>Botryosphaeriales</taxon>
        <taxon>Botryosphaeriaceae</taxon>
        <taxon>Macrophomina</taxon>
    </lineage>
</organism>
<dbReference type="OrthoDB" id="1641903at2759"/>
<comment type="similarity">
    <text evidence="2">Belongs to the nucleobase:cation symporter-2 (NCS2) (TC 2.A.40) family.</text>
</comment>
<dbReference type="HOGENOM" id="CLU_288367_0_0_1"/>
<evidence type="ECO:0000313" key="9">
    <source>
        <dbReference type="EMBL" id="EKG10113.1"/>
    </source>
</evidence>
<evidence type="ECO:0000256" key="1">
    <source>
        <dbReference type="ARBA" id="ARBA00004141"/>
    </source>
</evidence>
<dbReference type="SUPFAM" id="SSF82549">
    <property type="entry name" value="DAK1/DegV-like"/>
    <property type="match status" value="1"/>
</dbReference>
<dbReference type="InterPro" id="IPR006043">
    <property type="entry name" value="NCS2"/>
</dbReference>
<dbReference type="PANTHER" id="PTHR42810">
    <property type="entry name" value="PURINE PERMEASE C1399.01C-RELATED"/>
    <property type="match status" value="1"/>
</dbReference>
<feature type="transmembrane region" description="Helical" evidence="7">
    <location>
        <begin position="106"/>
        <end position="123"/>
    </location>
</feature>
<dbReference type="Gene3D" id="3.30.1180.20">
    <property type="entry name" value="Dihydroxyacetone kinase, domain 2"/>
    <property type="match status" value="1"/>
</dbReference>
<feature type="transmembrane region" description="Helical" evidence="7">
    <location>
        <begin position="70"/>
        <end position="94"/>
    </location>
</feature>
<dbReference type="NCBIfam" id="TIGR00801">
    <property type="entry name" value="ncs2"/>
    <property type="match status" value="1"/>
</dbReference>
<keyword evidence="5 7" id="KW-1133">Transmembrane helix</keyword>
<keyword evidence="9" id="KW-0808">Transferase</keyword>
<reference evidence="9 10" key="1">
    <citation type="journal article" date="2012" name="BMC Genomics">
        <title>Tools to kill: Genome of one of the most destructive plant pathogenic fungi Macrophomina phaseolina.</title>
        <authorList>
            <person name="Islam M.S."/>
            <person name="Haque M.S."/>
            <person name="Islam M.M."/>
            <person name="Emdad E.M."/>
            <person name="Halim A."/>
            <person name="Hossen Q.M.M."/>
            <person name="Hossain M.Z."/>
            <person name="Ahmed B."/>
            <person name="Rahim S."/>
            <person name="Rahman M.S."/>
            <person name="Alam M.M."/>
            <person name="Hou S."/>
            <person name="Wan X."/>
            <person name="Saito J.A."/>
            <person name="Alam M."/>
        </authorList>
    </citation>
    <scope>NUCLEOTIDE SEQUENCE [LARGE SCALE GENOMIC DNA]</scope>
    <source>
        <strain evidence="9 10">MS6</strain>
    </source>
</reference>
<dbReference type="GO" id="GO:0004371">
    <property type="term" value="F:glycerone kinase activity"/>
    <property type="evidence" value="ECO:0007669"/>
    <property type="project" value="InterPro"/>
</dbReference>
<dbReference type="PROSITE" id="PS01116">
    <property type="entry name" value="XANTH_URACIL_PERMASE"/>
    <property type="match status" value="1"/>
</dbReference>
<evidence type="ECO:0000256" key="5">
    <source>
        <dbReference type="ARBA" id="ARBA00022989"/>
    </source>
</evidence>
<feature type="transmembrane region" description="Helical" evidence="7">
    <location>
        <begin position="182"/>
        <end position="199"/>
    </location>
</feature>
<keyword evidence="6 7" id="KW-0472">Membrane</keyword>
<evidence type="ECO:0000259" key="8">
    <source>
        <dbReference type="PROSITE" id="PS51481"/>
    </source>
</evidence>
<feature type="transmembrane region" description="Helical" evidence="7">
    <location>
        <begin position="265"/>
        <end position="284"/>
    </location>
</feature>
<feature type="transmembrane region" description="Helical" evidence="7">
    <location>
        <begin position="335"/>
        <end position="352"/>
    </location>
</feature>
<name>K2R779_MACPH</name>
<dbReference type="PANTHER" id="PTHR42810:SF2">
    <property type="entry name" value="PURINE PERMEASE C1399.01C-RELATED"/>
    <property type="match status" value="1"/>
</dbReference>
<evidence type="ECO:0000256" key="2">
    <source>
        <dbReference type="ARBA" id="ARBA00008821"/>
    </source>
</evidence>
<comment type="subcellular location">
    <subcellularLocation>
        <location evidence="1">Membrane</location>
        <topology evidence="1">Multi-pass membrane protein</topology>
    </subcellularLocation>
</comment>
<dbReference type="Gene3D" id="3.40.50.10440">
    <property type="entry name" value="Dihydroxyacetone kinase, domain 1"/>
    <property type="match status" value="1"/>
</dbReference>
<dbReference type="STRING" id="1126212.K2R779"/>
<dbReference type="InParanoid" id="K2R779"/>
<dbReference type="Pfam" id="PF00860">
    <property type="entry name" value="Xan_ur_permease"/>
    <property type="match status" value="1"/>
</dbReference>
<keyword evidence="4 7" id="KW-0812">Transmembrane</keyword>
<dbReference type="Proteomes" id="UP000007129">
    <property type="component" value="Unassembled WGS sequence"/>
</dbReference>
<dbReference type="GO" id="GO:0005886">
    <property type="term" value="C:plasma membrane"/>
    <property type="evidence" value="ECO:0007669"/>
    <property type="project" value="UniProtKB-ARBA"/>
</dbReference>
<evidence type="ECO:0000313" key="10">
    <source>
        <dbReference type="Proteomes" id="UP000007129"/>
    </source>
</evidence>
<proteinExistence type="inferred from homology"/>
<feature type="transmembrane region" description="Helical" evidence="7">
    <location>
        <begin position="211"/>
        <end position="229"/>
    </location>
</feature>
<dbReference type="GO" id="GO:0042907">
    <property type="term" value="F:xanthine transmembrane transporter activity"/>
    <property type="evidence" value="ECO:0007669"/>
    <property type="project" value="TreeGrafter"/>
</dbReference>
<dbReference type="InterPro" id="IPR006042">
    <property type="entry name" value="Xan_ur_permease"/>
</dbReference>
<sequence>MDDSPDQIGPEIRPKRSFGEKLRSFKKAVTTKDGLIGKYDYAFLFRPNLPFIKKHRRAAPFFGLNDKMPVFLALLLGFQHALAMLAGVITPPIILSASANLLTDQQQYLVSTSLIVCGILSSIQITRFHIWKSPYYIGTGLISVVGTSFSTIPVATGALSQMYETGFCPTDASGNKLPCPDGYGAIIGTSCVCALIEILMSFMPPRLLKKLFPPLVTGPTVMLIGISLIESGFQNWAGGSGDCLTNPTGIYALCPNINAPRPLPWGSAEFIGLGFLVFVSIIICERFGSPIMKSCAVVIGLLVGCIVAAACGYFDRSGIDASPAASFIWVHTFKLSVYGPIVLPLLAVYIVLAMEAIGDITATCDVSRLQVDGALFDSRIQGGVLADGLNGVIAGLCTITPMSTFAQNNGVIALTRCANRKAGYAACFWLIIMGIFAKFAASLVAIPSAVLGGMTTFLFSAVAVSGIRIISTVPFTRRNRFVLTAGLAIGYGATLVPDWFAYVFTYDGGNRALLGFFNAIELVLETGFAVTAFVTLILNLILPEELEDEQELPELTADEVDKEADREEWSAIKGKEMDAEAGRVGSGRLNSIRATKFPTSPLLLVIPALPRGRICNVRNRTSRYFCVFLGSLSPSCVLLVTWGFPILTNLFNFTSDYFSHRVALTYAQLGSLRQKSRKNNRKMAATEAPPTQTKETFHLINEPGDAIHEALTGLTQHHPSLSYAPTHKIVYRSDLVEFRKNHVTTIGFSGGGHEPMFSGFVGPSLLSAYVSGAIFASPTSAQILEALRMVQPLPSSGPNTHPGTLIVCGNYTGDILNAGLAITRAQALGYKVAFVPVGDDVAVGRAKGGKVGRRGLSGHLVGLKIVCGVAEVEVGRDGYGLERVREVMEWVVANVGTVGVAFDRVSLPTGTVAPVPMLPPDTIELGMGAHGEPGLQQLSPPPPPARLVEQMVKLITDTADGDRAFVPFPQGASAERPHRVVLVLNSLGSTSDAVLAAFAELAKEELARKNCAVERILLGPLVTSLKMSGVGITIWRLPGDEEKGPLNREDALELWDRKVDVVAWRQ</sequence>
<evidence type="ECO:0000256" key="4">
    <source>
        <dbReference type="ARBA" id="ARBA00022692"/>
    </source>
</evidence>
<feature type="transmembrane region" description="Helical" evidence="7">
    <location>
        <begin position="522"/>
        <end position="542"/>
    </location>
</feature>
<dbReference type="VEuPathDB" id="FungiDB:MPH_12712"/>
<keyword evidence="9" id="KW-0418">Kinase</keyword>
<feature type="transmembrane region" description="Helical" evidence="7">
    <location>
        <begin position="135"/>
        <end position="162"/>
    </location>
</feature>
<dbReference type="InterPro" id="IPR004006">
    <property type="entry name" value="DhaK_dom"/>
</dbReference>
<feature type="transmembrane region" description="Helical" evidence="7">
    <location>
        <begin position="481"/>
        <end position="502"/>
    </location>
</feature>
<dbReference type="eggNOG" id="KOG2426">
    <property type="taxonomic scope" value="Eukaryota"/>
</dbReference>
<gene>
    <name evidence="9" type="ORF">MPH_12712</name>
</gene>
<dbReference type="GO" id="GO:0006071">
    <property type="term" value="P:glycerol metabolic process"/>
    <property type="evidence" value="ECO:0007669"/>
    <property type="project" value="InterPro"/>
</dbReference>
<feature type="transmembrane region" description="Helical" evidence="7">
    <location>
        <begin position="422"/>
        <end position="443"/>
    </location>
</feature>
<evidence type="ECO:0000256" key="6">
    <source>
        <dbReference type="ARBA" id="ARBA00023136"/>
    </source>
</evidence>